<dbReference type="InterPro" id="IPR002110">
    <property type="entry name" value="Ankyrin_rpt"/>
</dbReference>
<dbReference type="Gene3D" id="1.25.40.20">
    <property type="entry name" value="Ankyrin repeat-containing domain"/>
    <property type="match status" value="1"/>
</dbReference>
<proteinExistence type="predicted"/>
<dbReference type="Pfam" id="PF12796">
    <property type="entry name" value="Ank_2"/>
    <property type="match status" value="1"/>
</dbReference>
<sequence>LIESGQAKAADRDEQSITPLHWAAINAQIAACRYLLDQGAEVDALGGDLVVTPMQWAARNSYLI</sequence>
<dbReference type="SUPFAM" id="SSF48403">
    <property type="entry name" value="Ankyrin repeat"/>
    <property type="match status" value="1"/>
</dbReference>
<gene>
    <name evidence="2" type="ORF">K435DRAFT_705907</name>
</gene>
<evidence type="ECO:0000313" key="2">
    <source>
        <dbReference type="EMBL" id="THU75997.1"/>
    </source>
</evidence>
<feature type="non-terminal residue" evidence="2">
    <location>
        <position position="1"/>
    </location>
</feature>
<dbReference type="EMBL" id="ML181290">
    <property type="protein sequence ID" value="THU75997.1"/>
    <property type="molecule type" value="Genomic_DNA"/>
</dbReference>
<dbReference type="Proteomes" id="UP000297245">
    <property type="component" value="Unassembled WGS sequence"/>
</dbReference>
<evidence type="ECO:0000256" key="1">
    <source>
        <dbReference type="PROSITE-ProRule" id="PRU00023"/>
    </source>
</evidence>
<keyword evidence="1" id="KW-0040">ANK repeat</keyword>
<dbReference type="AlphaFoldDB" id="A0A4S8KKH9"/>
<dbReference type="PROSITE" id="PS50297">
    <property type="entry name" value="ANK_REP_REGION"/>
    <property type="match status" value="1"/>
</dbReference>
<organism evidence="2 3">
    <name type="scientific">Dendrothele bispora (strain CBS 962.96)</name>
    <dbReference type="NCBI Taxonomy" id="1314807"/>
    <lineage>
        <taxon>Eukaryota</taxon>
        <taxon>Fungi</taxon>
        <taxon>Dikarya</taxon>
        <taxon>Basidiomycota</taxon>
        <taxon>Agaricomycotina</taxon>
        <taxon>Agaricomycetes</taxon>
        <taxon>Agaricomycetidae</taxon>
        <taxon>Agaricales</taxon>
        <taxon>Agaricales incertae sedis</taxon>
        <taxon>Dendrothele</taxon>
    </lineage>
</organism>
<reference evidence="2 3" key="1">
    <citation type="journal article" date="2019" name="Nat. Ecol. Evol.">
        <title>Megaphylogeny resolves global patterns of mushroom evolution.</title>
        <authorList>
            <person name="Varga T."/>
            <person name="Krizsan K."/>
            <person name="Foldi C."/>
            <person name="Dima B."/>
            <person name="Sanchez-Garcia M."/>
            <person name="Sanchez-Ramirez S."/>
            <person name="Szollosi G.J."/>
            <person name="Szarkandi J.G."/>
            <person name="Papp V."/>
            <person name="Albert L."/>
            <person name="Andreopoulos W."/>
            <person name="Angelini C."/>
            <person name="Antonin V."/>
            <person name="Barry K.W."/>
            <person name="Bougher N.L."/>
            <person name="Buchanan P."/>
            <person name="Buyck B."/>
            <person name="Bense V."/>
            <person name="Catcheside P."/>
            <person name="Chovatia M."/>
            <person name="Cooper J."/>
            <person name="Damon W."/>
            <person name="Desjardin D."/>
            <person name="Finy P."/>
            <person name="Geml J."/>
            <person name="Haridas S."/>
            <person name="Hughes K."/>
            <person name="Justo A."/>
            <person name="Karasinski D."/>
            <person name="Kautmanova I."/>
            <person name="Kiss B."/>
            <person name="Kocsube S."/>
            <person name="Kotiranta H."/>
            <person name="LaButti K.M."/>
            <person name="Lechner B.E."/>
            <person name="Liimatainen K."/>
            <person name="Lipzen A."/>
            <person name="Lukacs Z."/>
            <person name="Mihaltcheva S."/>
            <person name="Morgado L.N."/>
            <person name="Niskanen T."/>
            <person name="Noordeloos M.E."/>
            <person name="Ohm R.A."/>
            <person name="Ortiz-Santana B."/>
            <person name="Ovrebo C."/>
            <person name="Racz N."/>
            <person name="Riley R."/>
            <person name="Savchenko A."/>
            <person name="Shiryaev A."/>
            <person name="Soop K."/>
            <person name="Spirin V."/>
            <person name="Szebenyi C."/>
            <person name="Tomsovsky M."/>
            <person name="Tulloss R.E."/>
            <person name="Uehling J."/>
            <person name="Grigoriev I.V."/>
            <person name="Vagvolgyi C."/>
            <person name="Papp T."/>
            <person name="Martin F.M."/>
            <person name="Miettinen O."/>
            <person name="Hibbett D.S."/>
            <person name="Nagy L.G."/>
        </authorList>
    </citation>
    <scope>NUCLEOTIDE SEQUENCE [LARGE SCALE GENOMIC DNA]</scope>
    <source>
        <strain evidence="2 3">CBS 962.96</strain>
    </source>
</reference>
<dbReference type="PROSITE" id="PS50088">
    <property type="entry name" value="ANK_REPEAT"/>
    <property type="match status" value="1"/>
</dbReference>
<dbReference type="SMART" id="SM00248">
    <property type="entry name" value="ANK"/>
    <property type="match status" value="1"/>
</dbReference>
<dbReference type="InterPro" id="IPR036770">
    <property type="entry name" value="Ankyrin_rpt-contain_sf"/>
</dbReference>
<dbReference type="OrthoDB" id="2928573at2759"/>
<keyword evidence="3" id="KW-1185">Reference proteome</keyword>
<protein>
    <submittedName>
        <fullName evidence="2">Uncharacterized protein</fullName>
    </submittedName>
</protein>
<feature type="repeat" description="ANK" evidence="1">
    <location>
        <begin position="15"/>
        <end position="47"/>
    </location>
</feature>
<name>A0A4S8KKH9_DENBC</name>
<evidence type="ECO:0000313" key="3">
    <source>
        <dbReference type="Proteomes" id="UP000297245"/>
    </source>
</evidence>
<accession>A0A4S8KKH9</accession>